<evidence type="ECO:0000313" key="3">
    <source>
        <dbReference type="EMBL" id="KAF8764017.1"/>
    </source>
</evidence>
<dbReference type="SUPFAM" id="SSF46785">
    <property type="entry name" value="Winged helix' DNA-binding domain"/>
    <property type="match status" value="1"/>
</dbReference>
<reference evidence="3" key="2">
    <citation type="submission" date="2020-06" db="EMBL/GenBank/DDBJ databases">
        <authorList>
            <person name="Sheffer M."/>
        </authorList>
    </citation>
    <scope>NUCLEOTIDE SEQUENCE</scope>
</reference>
<dbReference type="PROSITE" id="PS51504">
    <property type="entry name" value="H15"/>
    <property type="match status" value="1"/>
</dbReference>
<dbReference type="Gene3D" id="1.10.10.10">
    <property type="entry name" value="Winged helix-like DNA-binding domain superfamily/Winged helix DNA-binding domain"/>
    <property type="match status" value="1"/>
</dbReference>
<reference evidence="3" key="1">
    <citation type="journal article" date="2020" name="bioRxiv">
        <title>Chromosome-level reference genome of the European wasp spider Argiope bruennichi: a resource for studies on range expansion and evolutionary adaptation.</title>
        <authorList>
            <person name="Sheffer M.M."/>
            <person name="Hoppe A."/>
            <person name="Krehenwinkel H."/>
            <person name="Uhl G."/>
            <person name="Kuss A.W."/>
            <person name="Jensen L."/>
            <person name="Jensen C."/>
            <person name="Gillespie R.G."/>
            <person name="Hoff K.J."/>
            <person name="Prost S."/>
        </authorList>
    </citation>
    <scope>NUCLEOTIDE SEQUENCE</scope>
</reference>
<organism evidence="3 4">
    <name type="scientific">Argiope bruennichi</name>
    <name type="common">Wasp spider</name>
    <name type="synonym">Aranea bruennichi</name>
    <dbReference type="NCBI Taxonomy" id="94029"/>
    <lineage>
        <taxon>Eukaryota</taxon>
        <taxon>Metazoa</taxon>
        <taxon>Ecdysozoa</taxon>
        <taxon>Arthropoda</taxon>
        <taxon>Chelicerata</taxon>
        <taxon>Arachnida</taxon>
        <taxon>Araneae</taxon>
        <taxon>Araneomorphae</taxon>
        <taxon>Entelegynae</taxon>
        <taxon>Araneoidea</taxon>
        <taxon>Araneidae</taxon>
        <taxon>Argiope</taxon>
    </lineage>
</organism>
<protein>
    <recommendedName>
        <fullName evidence="2">H15 domain-containing protein</fullName>
    </recommendedName>
</protein>
<keyword evidence="4" id="KW-1185">Reference proteome</keyword>
<dbReference type="GO" id="GO:0000786">
    <property type="term" value="C:nucleosome"/>
    <property type="evidence" value="ECO:0007669"/>
    <property type="project" value="InterPro"/>
</dbReference>
<name>A0A8T0E1M4_ARGBR</name>
<dbReference type="InterPro" id="IPR036388">
    <property type="entry name" value="WH-like_DNA-bd_sf"/>
</dbReference>
<comment type="caution">
    <text evidence="3">The sequence shown here is derived from an EMBL/GenBank/DDBJ whole genome shotgun (WGS) entry which is preliminary data.</text>
</comment>
<sequence>MTTTTAEKAKIRKWILTAVTNSKDSKGVTTQHIKKFLDSKQDGLSSKPVIMLVLKRLLETGHLVKKDGKYVIKKSKRKIPGKDMKRSKSPARFAGQSAKKQKSATKSPNKLQKPMNEDNS</sequence>
<accession>A0A8T0E1M4</accession>
<dbReference type="GO" id="GO:0006334">
    <property type="term" value="P:nucleosome assembly"/>
    <property type="evidence" value="ECO:0007669"/>
    <property type="project" value="InterPro"/>
</dbReference>
<dbReference type="GO" id="GO:0003677">
    <property type="term" value="F:DNA binding"/>
    <property type="evidence" value="ECO:0007669"/>
    <property type="project" value="InterPro"/>
</dbReference>
<proteinExistence type="predicted"/>
<dbReference type="InterPro" id="IPR005818">
    <property type="entry name" value="Histone_H1/H5_H15"/>
</dbReference>
<feature type="region of interest" description="Disordered" evidence="1">
    <location>
        <begin position="74"/>
        <end position="120"/>
    </location>
</feature>
<evidence type="ECO:0000259" key="2">
    <source>
        <dbReference type="PROSITE" id="PS51504"/>
    </source>
</evidence>
<dbReference type="Proteomes" id="UP000807504">
    <property type="component" value="Unassembled WGS sequence"/>
</dbReference>
<evidence type="ECO:0000256" key="1">
    <source>
        <dbReference type="SAM" id="MobiDB-lite"/>
    </source>
</evidence>
<dbReference type="InterPro" id="IPR036390">
    <property type="entry name" value="WH_DNA-bd_sf"/>
</dbReference>
<feature type="domain" description="H15" evidence="2">
    <location>
        <begin position="7"/>
        <end position="74"/>
    </location>
</feature>
<dbReference type="EMBL" id="JABXBU010002231">
    <property type="protein sequence ID" value="KAF8764017.1"/>
    <property type="molecule type" value="Genomic_DNA"/>
</dbReference>
<dbReference type="Pfam" id="PF00538">
    <property type="entry name" value="Linker_histone"/>
    <property type="match status" value="1"/>
</dbReference>
<dbReference type="SMART" id="SM00526">
    <property type="entry name" value="H15"/>
    <property type="match status" value="1"/>
</dbReference>
<evidence type="ECO:0000313" key="4">
    <source>
        <dbReference type="Proteomes" id="UP000807504"/>
    </source>
</evidence>
<dbReference type="AlphaFoldDB" id="A0A8T0E1M4"/>
<gene>
    <name evidence="3" type="ORF">HNY73_022140</name>
</gene>